<reference evidence="1 2" key="1">
    <citation type="journal article" date="2017" name="ISME J.">
        <title>Grape pomace compost harbors organohalide-respiring Dehalogenimonas species with novel reductive dehalogenase genes.</title>
        <authorList>
            <person name="Yang Y."/>
            <person name="Higgins S.A."/>
            <person name="Yan J."/>
            <person name="Simsir B."/>
            <person name="Chourey K."/>
            <person name="Iyer R."/>
            <person name="Hettich R.L."/>
            <person name="Baldwin B."/>
            <person name="Ogles D.M."/>
            <person name="Loffler F.E."/>
        </authorList>
    </citation>
    <scope>NUCLEOTIDE SEQUENCE [LARGE SCALE GENOMIC DNA]</scope>
    <source>
        <strain evidence="1 2">GP</strain>
    </source>
</reference>
<sequence length="124" mass="12695">MELLDQLTTKLGVSESQAKGGVGLLFKQAKERLTASDFSKVSASVPGVDSLIKAAPSSTSNSGVFGKIFSAFSGNKGGVLELAGGFSKLGLNSSMISKFIPIILAFVQSKGGDGVKGLLEKALK</sequence>
<protein>
    <recommendedName>
        <fullName evidence="3">DUF2780 domain-containing protein</fullName>
    </recommendedName>
</protein>
<dbReference type="InterPro" id="IPR021302">
    <property type="entry name" value="DUF2780_VcgC/VcgE"/>
</dbReference>
<evidence type="ECO:0008006" key="3">
    <source>
        <dbReference type="Google" id="ProtNLM"/>
    </source>
</evidence>
<proteinExistence type="predicted"/>
<dbReference type="EMBL" id="JQAN02000010">
    <property type="protein sequence ID" value="PPD58088.1"/>
    <property type="molecule type" value="Genomic_DNA"/>
</dbReference>
<dbReference type="OrthoDB" id="6265423at2"/>
<keyword evidence="2" id="KW-1185">Reference proteome</keyword>
<name>A0A2P5P713_9CHLR</name>
<organism evidence="1 2">
    <name type="scientific">Dehalogenimonas etheniformans</name>
    <dbReference type="NCBI Taxonomy" id="1536648"/>
    <lineage>
        <taxon>Bacteria</taxon>
        <taxon>Bacillati</taxon>
        <taxon>Chloroflexota</taxon>
        <taxon>Dehalococcoidia</taxon>
        <taxon>Dehalococcoidales</taxon>
        <taxon>Dehalococcoidaceae</taxon>
        <taxon>Dehalogenimonas</taxon>
    </lineage>
</organism>
<evidence type="ECO:0000313" key="1">
    <source>
        <dbReference type="EMBL" id="PPD58088.1"/>
    </source>
</evidence>
<gene>
    <name evidence="1" type="ORF">JP09_007330</name>
</gene>
<dbReference type="RefSeq" id="WP_102331096.1">
    <property type="nucleotide sequence ID" value="NZ_CP058566.2"/>
</dbReference>
<dbReference type="AlphaFoldDB" id="A0A2P5P713"/>
<dbReference type="Pfam" id="PF11075">
    <property type="entry name" value="DUF2780"/>
    <property type="match status" value="1"/>
</dbReference>
<dbReference type="Proteomes" id="UP000235653">
    <property type="component" value="Unassembled WGS sequence"/>
</dbReference>
<accession>A0A2P5P713</accession>
<evidence type="ECO:0000313" key="2">
    <source>
        <dbReference type="Proteomes" id="UP000235653"/>
    </source>
</evidence>
<comment type="caution">
    <text evidence="1">The sequence shown here is derived from an EMBL/GenBank/DDBJ whole genome shotgun (WGS) entry which is preliminary data.</text>
</comment>